<dbReference type="InterPro" id="IPR001867">
    <property type="entry name" value="OmpR/PhoB-type_DNA-bd"/>
</dbReference>
<evidence type="ECO:0000313" key="8">
    <source>
        <dbReference type="EMBL" id="ANY65533.1"/>
    </source>
</evidence>
<evidence type="ECO:0000259" key="7">
    <source>
        <dbReference type="PROSITE" id="PS50110"/>
    </source>
</evidence>
<dbReference type="GO" id="GO:0000160">
    <property type="term" value="P:phosphorelay signal transduction system"/>
    <property type="evidence" value="ECO:0007669"/>
    <property type="project" value="UniProtKB-KW"/>
</dbReference>
<dbReference type="InterPro" id="IPR011006">
    <property type="entry name" value="CheY-like_superfamily"/>
</dbReference>
<gene>
    <name evidence="8" type="ORF">BBD42_02920</name>
</gene>
<evidence type="ECO:0000256" key="4">
    <source>
        <dbReference type="ARBA" id="ARBA00023125"/>
    </source>
</evidence>
<dbReference type="InterPro" id="IPR011990">
    <property type="entry name" value="TPR-like_helical_dom_sf"/>
</dbReference>
<evidence type="ECO:0000256" key="2">
    <source>
        <dbReference type="ARBA" id="ARBA00023012"/>
    </source>
</evidence>
<sequence length="374" mass="43252">MIKVIVVDDELPALKMAESVLKTFGDVKIEGLFDDAEELVACLHRIEADLIFVDMKMPGMNGLELAEQIQRHRPDVGIAFVTAYDYYAVDVFESEAFDYVMKPMTAQRISKTLERFTKKRGAGTGHSAKPMDILVRSFGQFSLETSQGKTLKLRRTKTEELLAFFLHHRDQPIAMESIMDALWGDRNAERAQAMLYTTVYQLRKELEALGLFDVIEQTRAGGGRYRLTWQPKFWDCEDFESSYRRFKNGESMAEVQRALELYRNGYLTDNGYEWAEARRTELELRYIELLEWAVNMEVRQQRYEFALLYLQRWEKQQPFAERIHAKIIALHLLMSNKEAAAAQERKLLDLFAGELGASPEIDTRALALNPTSVF</sequence>
<evidence type="ECO:0000256" key="5">
    <source>
        <dbReference type="ARBA" id="ARBA00023163"/>
    </source>
</evidence>
<proteinExistence type="inferred from homology"/>
<dbReference type="InterPro" id="IPR016032">
    <property type="entry name" value="Sig_transdc_resp-reg_C-effctor"/>
</dbReference>
<dbReference type="RefSeq" id="WP_099516931.1">
    <property type="nucleotide sequence ID" value="NZ_CP016808.1"/>
</dbReference>
<dbReference type="Pfam" id="PF00072">
    <property type="entry name" value="Response_reg"/>
    <property type="match status" value="1"/>
</dbReference>
<keyword evidence="3" id="KW-0805">Transcription regulation</keyword>
<feature type="modified residue" description="4-aspartylphosphate" evidence="6">
    <location>
        <position position="54"/>
    </location>
</feature>
<evidence type="ECO:0000256" key="1">
    <source>
        <dbReference type="ARBA" id="ARBA00005820"/>
    </source>
</evidence>
<name>A0A1B2DCU5_9BACL</name>
<dbReference type="SUPFAM" id="SSF48452">
    <property type="entry name" value="TPR-like"/>
    <property type="match status" value="1"/>
</dbReference>
<comment type="similarity">
    <text evidence="1">Belongs to the AfsR/DnrI/RedD regulatory family.</text>
</comment>
<organism evidence="8">
    <name type="scientific">Paenibacillus sp. BIHB 4019</name>
    <dbReference type="NCBI Taxonomy" id="1870819"/>
    <lineage>
        <taxon>Bacteria</taxon>
        <taxon>Bacillati</taxon>
        <taxon>Bacillota</taxon>
        <taxon>Bacilli</taxon>
        <taxon>Bacillales</taxon>
        <taxon>Paenibacillaceae</taxon>
        <taxon>Paenibacillus</taxon>
    </lineage>
</organism>
<dbReference type="SUPFAM" id="SSF52172">
    <property type="entry name" value="CheY-like"/>
    <property type="match status" value="1"/>
</dbReference>
<dbReference type="AlphaFoldDB" id="A0A1B2DCU5"/>
<keyword evidence="4" id="KW-0238">DNA-binding</keyword>
<evidence type="ECO:0000256" key="6">
    <source>
        <dbReference type="PROSITE-ProRule" id="PRU00169"/>
    </source>
</evidence>
<dbReference type="PANTHER" id="PTHR35807:SF1">
    <property type="entry name" value="TRANSCRIPTIONAL REGULATOR REDD"/>
    <property type="match status" value="1"/>
</dbReference>
<keyword evidence="2" id="KW-0902">Two-component regulatory system</keyword>
<dbReference type="EMBL" id="CP016808">
    <property type="protein sequence ID" value="ANY65533.1"/>
    <property type="molecule type" value="Genomic_DNA"/>
</dbReference>
<dbReference type="PANTHER" id="PTHR35807">
    <property type="entry name" value="TRANSCRIPTIONAL REGULATOR REDD-RELATED"/>
    <property type="match status" value="1"/>
</dbReference>
<dbReference type="InterPro" id="IPR036388">
    <property type="entry name" value="WH-like_DNA-bd_sf"/>
</dbReference>
<dbReference type="GO" id="GO:0006355">
    <property type="term" value="P:regulation of DNA-templated transcription"/>
    <property type="evidence" value="ECO:0007669"/>
    <property type="project" value="InterPro"/>
</dbReference>
<dbReference type="SMART" id="SM00448">
    <property type="entry name" value="REC"/>
    <property type="match status" value="1"/>
</dbReference>
<dbReference type="GO" id="GO:0003677">
    <property type="term" value="F:DNA binding"/>
    <property type="evidence" value="ECO:0007669"/>
    <property type="project" value="UniProtKB-KW"/>
</dbReference>
<dbReference type="SMART" id="SM00862">
    <property type="entry name" value="Trans_reg_C"/>
    <property type="match status" value="1"/>
</dbReference>
<dbReference type="InterPro" id="IPR005158">
    <property type="entry name" value="BTAD"/>
</dbReference>
<protein>
    <recommendedName>
        <fullName evidence="7">Response regulatory domain-containing protein</fullName>
    </recommendedName>
</protein>
<accession>A0A1B2DCU5</accession>
<dbReference type="Gene3D" id="1.10.10.10">
    <property type="entry name" value="Winged helix-like DNA-binding domain superfamily/Winged helix DNA-binding domain"/>
    <property type="match status" value="1"/>
</dbReference>
<dbReference type="InterPro" id="IPR001789">
    <property type="entry name" value="Sig_transdc_resp-reg_receiver"/>
</dbReference>
<dbReference type="Pfam" id="PF03704">
    <property type="entry name" value="BTAD"/>
    <property type="match status" value="1"/>
</dbReference>
<dbReference type="Gene3D" id="1.25.40.10">
    <property type="entry name" value="Tetratricopeptide repeat domain"/>
    <property type="match status" value="1"/>
</dbReference>
<keyword evidence="5" id="KW-0804">Transcription</keyword>
<dbReference type="PROSITE" id="PS50110">
    <property type="entry name" value="RESPONSE_REGULATORY"/>
    <property type="match status" value="1"/>
</dbReference>
<evidence type="ECO:0000256" key="3">
    <source>
        <dbReference type="ARBA" id="ARBA00023015"/>
    </source>
</evidence>
<dbReference type="InterPro" id="IPR051677">
    <property type="entry name" value="AfsR-DnrI-RedD_regulator"/>
</dbReference>
<feature type="domain" description="Response regulatory" evidence="7">
    <location>
        <begin position="3"/>
        <end position="117"/>
    </location>
</feature>
<reference evidence="8" key="1">
    <citation type="submission" date="2016-08" db="EMBL/GenBank/DDBJ databases">
        <title>Complete Genome Seqeunce of Paenibacillus sp. BIHB 4019 from tea rhizoplane.</title>
        <authorList>
            <person name="Thakur R."/>
            <person name="Swarnkar M.K."/>
            <person name="Gulati A."/>
        </authorList>
    </citation>
    <scope>NUCLEOTIDE SEQUENCE [LARGE SCALE GENOMIC DNA]</scope>
    <source>
        <strain evidence="8">BIHB4019</strain>
    </source>
</reference>
<keyword evidence="6" id="KW-0597">Phosphoprotein</keyword>
<dbReference type="Gene3D" id="3.40.50.2300">
    <property type="match status" value="1"/>
</dbReference>
<dbReference type="SMART" id="SM01043">
    <property type="entry name" value="BTAD"/>
    <property type="match status" value="1"/>
</dbReference>
<dbReference type="Pfam" id="PF00486">
    <property type="entry name" value="Trans_reg_C"/>
    <property type="match status" value="1"/>
</dbReference>
<dbReference type="SUPFAM" id="SSF46894">
    <property type="entry name" value="C-terminal effector domain of the bipartite response regulators"/>
    <property type="match status" value="1"/>
</dbReference>